<feature type="transmembrane region" description="Helical" evidence="1">
    <location>
        <begin position="21"/>
        <end position="39"/>
    </location>
</feature>
<evidence type="ECO:0000313" key="5">
    <source>
        <dbReference type="Proteomes" id="UP001500013"/>
    </source>
</evidence>
<keyword evidence="4" id="KW-0012">Acyltransferase</keyword>
<dbReference type="PANTHER" id="PTHR23028">
    <property type="entry name" value="ACETYLTRANSFERASE"/>
    <property type="match status" value="1"/>
</dbReference>
<evidence type="ECO:0000313" key="4">
    <source>
        <dbReference type="EMBL" id="GAA1986344.1"/>
    </source>
</evidence>
<name>A0ABN2SGF9_9MICO</name>
<feature type="transmembrane region" description="Helical" evidence="1">
    <location>
        <begin position="187"/>
        <end position="205"/>
    </location>
</feature>
<protein>
    <submittedName>
        <fullName evidence="4">Acyltransferase family protein</fullName>
    </submittedName>
</protein>
<organism evidence="4 5">
    <name type="scientific">Terrabacter lapilli</name>
    <dbReference type="NCBI Taxonomy" id="436231"/>
    <lineage>
        <taxon>Bacteria</taxon>
        <taxon>Bacillati</taxon>
        <taxon>Actinomycetota</taxon>
        <taxon>Actinomycetes</taxon>
        <taxon>Micrococcales</taxon>
        <taxon>Intrasporangiaceae</taxon>
        <taxon>Terrabacter</taxon>
    </lineage>
</organism>
<evidence type="ECO:0000256" key="1">
    <source>
        <dbReference type="SAM" id="Phobius"/>
    </source>
</evidence>
<dbReference type="GO" id="GO:0016746">
    <property type="term" value="F:acyltransferase activity"/>
    <property type="evidence" value="ECO:0007669"/>
    <property type="project" value="UniProtKB-KW"/>
</dbReference>
<feature type="domain" description="SGNH" evidence="3">
    <location>
        <begin position="475"/>
        <end position="697"/>
    </location>
</feature>
<feature type="transmembrane region" description="Helical" evidence="1">
    <location>
        <begin position="45"/>
        <end position="67"/>
    </location>
</feature>
<keyword evidence="1" id="KW-0472">Membrane</keyword>
<feature type="transmembrane region" description="Helical" evidence="1">
    <location>
        <begin position="159"/>
        <end position="175"/>
    </location>
</feature>
<keyword evidence="5" id="KW-1185">Reference proteome</keyword>
<dbReference type="EMBL" id="BAAAPU010000008">
    <property type="protein sequence ID" value="GAA1986344.1"/>
    <property type="molecule type" value="Genomic_DNA"/>
</dbReference>
<proteinExistence type="predicted"/>
<feature type="transmembrane region" description="Helical" evidence="1">
    <location>
        <begin position="343"/>
        <end position="361"/>
    </location>
</feature>
<keyword evidence="4" id="KW-0808">Transferase</keyword>
<feature type="transmembrane region" description="Helical" evidence="1">
    <location>
        <begin position="244"/>
        <end position="261"/>
    </location>
</feature>
<evidence type="ECO:0000259" key="2">
    <source>
        <dbReference type="Pfam" id="PF01757"/>
    </source>
</evidence>
<dbReference type="Pfam" id="PF01757">
    <property type="entry name" value="Acyl_transf_3"/>
    <property type="match status" value="1"/>
</dbReference>
<feature type="domain" description="Acyltransferase 3" evidence="2">
    <location>
        <begin position="21"/>
        <end position="357"/>
    </location>
</feature>
<evidence type="ECO:0000259" key="3">
    <source>
        <dbReference type="Pfam" id="PF19040"/>
    </source>
</evidence>
<sequence length="704" mass="76011">MQDHRAPVTPRRQASHPQRRDIQGMRAIAVLLVIAYHLWPDLVPGGFVGVDVFFVISGFLIIGMLARELRATGTVKLFAFYAKRIRRLLPAALLVLLVTAALTLLVLPVAQWPQVMRDVVASALDVQNWSQAYLAGGYAEATADVSPLQHYWSLAVEEQFYLVVPVAMIVGGLVARRRRWTEAHGAVVVITAITLSSLACSVIWSNVSPSTAYFVTPTRMWELGVGGLAALGAPRLRMTTRHRVFLGWAGVLAVAVAAGTFSTSMAFPGWVALLPVAGSAAMLLAGDLPSGTAPARAETAHWLALRPMRYVGDISYSLYLWHWPVLVFVLARSATGELGTVEAVTMLALSLALAALTKRFVEDTFRARRKVGRHSVPRAPRAEARPVFLTAAIAIVLTCGATIVPWHIGQVEADQLVAAAIDAKHPGAMAFDGAHPMRVVPGVALQPDPSIAFKDRSFTGGPGCDVYDYKNLPLSGPDCVLGNPSAPHTIVLLGDSHAAQFSTPLQQWVSTHPEWKVKVAVRFGCPFTLAAPRNSSGPLTMCSDQNRAVLDEVVALHPDLVVTSAMSPESYARDLKWTWSDRAALVAGYRDALAPLARAGIRTVVLRDVPRMAQAAPACLRKHEDEREQCDTPSDVALPAAGDPLVEAAEDVDGVEVLDLTPWLCRHGSCPAVIGNVVVYRDNHLTNTFVRTLSPILIEKLRLA</sequence>
<feature type="transmembrane region" description="Helical" evidence="1">
    <location>
        <begin position="211"/>
        <end position="232"/>
    </location>
</feature>
<dbReference type="Pfam" id="PF19040">
    <property type="entry name" value="SGNH"/>
    <property type="match status" value="1"/>
</dbReference>
<keyword evidence="1" id="KW-0812">Transmembrane</keyword>
<accession>A0ABN2SGF9</accession>
<dbReference type="PANTHER" id="PTHR23028:SF53">
    <property type="entry name" value="ACYL_TRANSF_3 DOMAIN-CONTAINING PROTEIN"/>
    <property type="match status" value="1"/>
</dbReference>
<dbReference type="Proteomes" id="UP001500013">
    <property type="component" value="Unassembled WGS sequence"/>
</dbReference>
<feature type="transmembrane region" description="Helical" evidence="1">
    <location>
        <begin position="387"/>
        <end position="408"/>
    </location>
</feature>
<feature type="transmembrane region" description="Helical" evidence="1">
    <location>
        <begin position="88"/>
        <end position="110"/>
    </location>
</feature>
<reference evidence="4 5" key="1">
    <citation type="journal article" date="2019" name="Int. J. Syst. Evol. Microbiol.">
        <title>The Global Catalogue of Microorganisms (GCM) 10K type strain sequencing project: providing services to taxonomists for standard genome sequencing and annotation.</title>
        <authorList>
            <consortium name="The Broad Institute Genomics Platform"/>
            <consortium name="The Broad Institute Genome Sequencing Center for Infectious Disease"/>
            <person name="Wu L."/>
            <person name="Ma J."/>
        </authorList>
    </citation>
    <scope>NUCLEOTIDE SEQUENCE [LARGE SCALE GENOMIC DNA]</scope>
    <source>
        <strain evidence="4 5">JCM 15628</strain>
    </source>
</reference>
<dbReference type="InterPro" id="IPR002656">
    <property type="entry name" value="Acyl_transf_3_dom"/>
</dbReference>
<dbReference type="RefSeq" id="WP_344064108.1">
    <property type="nucleotide sequence ID" value="NZ_BAAAPU010000008.1"/>
</dbReference>
<comment type="caution">
    <text evidence="4">The sequence shown here is derived from an EMBL/GenBank/DDBJ whole genome shotgun (WGS) entry which is preliminary data.</text>
</comment>
<gene>
    <name evidence="4" type="ORF">GCM10009817_29860</name>
</gene>
<dbReference type="InterPro" id="IPR050879">
    <property type="entry name" value="Acyltransferase_3"/>
</dbReference>
<keyword evidence="1" id="KW-1133">Transmembrane helix</keyword>
<dbReference type="InterPro" id="IPR043968">
    <property type="entry name" value="SGNH"/>
</dbReference>